<feature type="non-terminal residue" evidence="1">
    <location>
        <position position="91"/>
    </location>
</feature>
<accession>A0A9N7RJ68</accession>
<gene>
    <name evidence="1" type="ORF">SHERM_28246</name>
</gene>
<reference evidence="1" key="1">
    <citation type="submission" date="2019-12" db="EMBL/GenBank/DDBJ databases">
        <authorList>
            <person name="Scholes J."/>
        </authorList>
    </citation>
    <scope>NUCLEOTIDE SEQUENCE</scope>
</reference>
<organism evidence="1 2">
    <name type="scientific">Striga hermonthica</name>
    <name type="common">Purple witchweed</name>
    <name type="synonym">Buchnera hermonthica</name>
    <dbReference type="NCBI Taxonomy" id="68872"/>
    <lineage>
        <taxon>Eukaryota</taxon>
        <taxon>Viridiplantae</taxon>
        <taxon>Streptophyta</taxon>
        <taxon>Embryophyta</taxon>
        <taxon>Tracheophyta</taxon>
        <taxon>Spermatophyta</taxon>
        <taxon>Magnoliopsida</taxon>
        <taxon>eudicotyledons</taxon>
        <taxon>Gunneridae</taxon>
        <taxon>Pentapetalae</taxon>
        <taxon>asterids</taxon>
        <taxon>lamiids</taxon>
        <taxon>Lamiales</taxon>
        <taxon>Orobanchaceae</taxon>
        <taxon>Buchnereae</taxon>
        <taxon>Striga</taxon>
    </lineage>
</organism>
<sequence length="91" mass="10749">YMHLVGRLMYLVVTCPDLSYSLHVLFQFMDNPFSLVTIPLFELYHSNNIISFHLLLVLHFPIQKSMGIWLSDSFILSSLIRTCLIEFMFYL</sequence>
<comment type="caution">
    <text evidence="1">The sequence shown here is derived from an EMBL/GenBank/DDBJ whole genome shotgun (WGS) entry which is preliminary data.</text>
</comment>
<name>A0A9N7RJ68_STRHE</name>
<dbReference type="Proteomes" id="UP001153555">
    <property type="component" value="Unassembled WGS sequence"/>
</dbReference>
<dbReference type="EMBL" id="CACSLK010027837">
    <property type="protein sequence ID" value="CAA0832972.1"/>
    <property type="molecule type" value="Genomic_DNA"/>
</dbReference>
<evidence type="ECO:0000313" key="2">
    <source>
        <dbReference type="Proteomes" id="UP001153555"/>
    </source>
</evidence>
<proteinExistence type="predicted"/>
<feature type="non-terminal residue" evidence="1">
    <location>
        <position position="1"/>
    </location>
</feature>
<keyword evidence="2" id="KW-1185">Reference proteome</keyword>
<protein>
    <submittedName>
        <fullName evidence="1">Uncharacterized protein</fullName>
    </submittedName>
</protein>
<dbReference type="AlphaFoldDB" id="A0A9N7RJ68"/>
<evidence type="ECO:0000313" key="1">
    <source>
        <dbReference type="EMBL" id="CAA0832972.1"/>
    </source>
</evidence>